<gene>
    <name evidence="2" type="ORF">L5014_03235</name>
</gene>
<dbReference type="AlphaFoldDB" id="A0A9X1RM65"/>
<evidence type="ECO:0000313" key="2">
    <source>
        <dbReference type="EMBL" id="MCG5072381.1"/>
    </source>
</evidence>
<dbReference type="EMBL" id="JAKLJA010000002">
    <property type="protein sequence ID" value="MCG5072381.1"/>
    <property type="molecule type" value="Genomic_DNA"/>
</dbReference>
<name>A0A9X1RM65_9BURK</name>
<proteinExistence type="predicted"/>
<reference evidence="2" key="1">
    <citation type="submission" date="2022-01" db="EMBL/GenBank/DDBJ databases">
        <title>Genome sequence and assembly of Parabukholderia sp. RG36.</title>
        <authorList>
            <person name="Chhetri G."/>
        </authorList>
    </citation>
    <scope>NUCLEOTIDE SEQUENCE</scope>
    <source>
        <strain evidence="2">RG36</strain>
    </source>
</reference>
<dbReference type="Proteomes" id="UP001139308">
    <property type="component" value="Unassembled WGS sequence"/>
</dbReference>
<sequence>MNFKRTCSAHNRQQAATALIRCYDTLAKRNENLLQHVTGEQAFECWRKYPSADVISASGFQYFYHAHSPEDRPGVIENGHFHTFARLDRRARNIEDLPIPGNATVNANTQDPDSVHLVAISVNALGLPTEIFTVNQWVTGDRWCSSASVAALSAAFRVDGAGPPLLSAWLTSVFSLYEESIQELIRDRDAAIRHAIDTHAADYRIIDDRSLEVLSSKTLSFSDDVDAALRDISR</sequence>
<dbReference type="InterPro" id="IPR054242">
    <property type="entry name" value="DUF6969"/>
</dbReference>
<organism evidence="2 3">
    <name type="scientific">Paraburkholderia tagetis</name>
    <dbReference type="NCBI Taxonomy" id="2913261"/>
    <lineage>
        <taxon>Bacteria</taxon>
        <taxon>Pseudomonadati</taxon>
        <taxon>Pseudomonadota</taxon>
        <taxon>Betaproteobacteria</taxon>
        <taxon>Burkholderiales</taxon>
        <taxon>Burkholderiaceae</taxon>
        <taxon>Paraburkholderia</taxon>
    </lineage>
</organism>
<feature type="domain" description="DUF6969" evidence="1">
    <location>
        <begin position="14"/>
        <end position="216"/>
    </location>
</feature>
<keyword evidence="3" id="KW-1185">Reference proteome</keyword>
<accession>A0A9X1RM65</accession>
<comment type="caution">
    <text evidence="2">The sequence shown here is derived from an EMBL/GenBank/DDBJ whole genome shotgun (WGS) entry which is preliminary data.</text>
</comment>
<protein>
    <recommendedName>
        <fullName evidence="1">DUF6969 domain-containing protein</fullName>
    </recommendedName>
</protein>
<evidence type="ECO:0000259" key="1">
    <source>
        <dbReference type="Pfam" id="PF22308"/>
    </source>
</evidence>
<dbReference type="Pfam" id="PF22308">
    <property type="entry name" value="DUF6969"/>
    <property type="match status" value="1"/>
</dbReference>
<evidence type="ECO:0000313" key="3">
    <source>
        <dbReference type="Proteomes" id="UP001139308"/>
    </source>
</evidence>
<dbReference type="RefSeq" id="WP_238462165.1">
    <property type="nucleotide sequence ID" value="NZ_JAKLJA010000002.1"/>
</dbReference>